<dbReference type="Proteomes" id="UP000467840">
    <property type="component" value="Chromosome 3"/>
</dbReference>
<accession>A0A6A6KEC2</accession>
<dbReference type="AlphaFoldDB" id="A0A6A6KEC2"/>
<gene>
    <name evidence="2" type="ORF">GH714_030181</name>
</gene>
<evidence type="ECO:0000313" key="3">
    <source>
        <dbReference type="Proteomes" id="UP000467840"/>
    </source>
</evidence>
<dbReference type="EMBL" id="JAAGAX010000017">
    <property type="protein sequence ID" value="KAF2286774.1"/>
    <property type="molecule type" value="Genomic_DNA"/>
</dbReference>
<proteinExistence type="predicted"/>
<evidence type="ECO:0000256" key="1">
    <source>
        <dbReference type="SAM" id="MobiDB-lite"/>
    </source>
</evidence>
<reference evidence="2 3" key="1">
    <citation type="journal article" date="2020" name="Mol. Plant">
        <title>The Chromosome-Based Rubber Tree Genome Provides New Insights into Spurge Genome Evolution and Rubber Biosynthesis.</title>
        <authorList>
            <person name="Liu J."/>
            <person name="Shi C."/>
            <person name="Shi C.C."/>
            <person name="Li W."/>
            <person name="Zhang Q.J."/>
            <person name="Zhang Y."/>
            <person name="Li K."/>
            <person name="Lu H.F."/>
            <person name="Shi C."/>
            <person name="Zhu S.T."/>
            <person name="Xiao Z.Y."/>
            <person name="Nan H."/>
            <person name="Yue Y."/>
            <person name="Zhu X.G."/>
            <person name="Wu Y."/>
            <person name="Hong X.N."/>
            <person name="Fan G.Y."/>
            <person name="Tong Y."/>
            <person name="Zhang D."/>
            <person name="Mao C.L."/>
            <person name="Liu Y.L."/>
            <person name="Hao S.J."/>
            <person name="Liu W.Q."/>
            <person name="Lv M.Q."/>
            <person name="Zhang H.B."/>
            <person name="Liu Y."/>
            <person name="Hu-Tang G.R."/>
            <person name="Wang J.P."/>
            <person name="Wang J.H."/>
            <person name="Sun Y.H."/>
            <person name="Ni S.B."/>
            <person name="Chen W.B."/>
            <person name="Zhang X.C."/>
            <person name="Jiao Y.N."/>
            <person name="Eichler E.E."/>
            <person name="Li G.H."/>
            <person name="Liu X."/>
            <person name="Gao L.Z."/>
        </authorList>
    </citation>
    <scope>NUCLEOTIDE SEQUENCE [LARGE SCALE GENOMIC DNA]</scope>
    <source>
        <strain evidence="3">cv. GT1</strain>
        <tissue evidence="2">Leaf</tissue>
    </source>
</reference>
<feature type="region of interest" description="Disordered" evidence="1">
    <location>
        <begin position="83"/>
        <end position="110"/>
    </location>
</feature>
<protein>
    <submittedName>
        <fullName evidence="2">Uncharacterized protein</fullName>
    </submittedName>
</protein>
<sequence>MKFIPSCYHKDTYLMSYQFSIQLVRGKSFWKCEDYETIEPLEFKRQPGRLRKKRIMNKMNLRRYFVYGNSLINTIAIPTEQSSQPFKVEGKSLRDQTTQTNDPPTLAQPPSAVTFHNRIQKLPVTRPNNVASKLSESQSTLNSSGVVIDRGDTSSSYVQSNSNVGRKIGIISMDNIGNPPLDLGFKAPGLKWAGRPCVTKRQLKKQREI</sequence>
<organism evidence="2 3">
    <name type="scientific">Hevea brasiliensis</name>
    <name type="common">Para rubber tree</name>
    <name type="synonym">Siphonia brasiliensis</name>
    <dbReference type="NCBI Taxonomy" id="3981"/>
    <lineage>
        <taxon>Eukaryota</taxon>
        <taxon>Viridiplantae</taxon>
        <taxon>Streptophyta</taxon>
        <taxon>Embryophyta</taxon>
        <taxon>Tracheophyta</taxon>
        <taxon>Spermatophyta</taxon>
        <taxon>Magnoliopsida</taxon>
        <taxon>eudicotyledons</taxon>
        <taxon>Gunneridae</taxon>
        <taxon>Pentapetalae</taxon>
        <taxon>rosids</taxon>
        <taxon>fabids</taxon>
        <taxon>Malpighiales</taxon>
        <taxon>Euphorbiaceae</taxon>
        <taxon>Crotonoideae</taxon>
        <taxon>Micrandreae</taxon>
        <taxon>Hevea</taxon>
    </lineage>
</organism>
<evidence type="ECO:0000313" key="2">
    <source>
        <dbReference type="EMBL" id="KAF2286774.1"/>
    </source>
</evidence>
<name>A0A6A6KEC2_HEVBR</name>
<comment type="caution">
    <text evidence="2">The sequence shown here is derived from an EMBL/GenBank/DDBJ whole genome shotgun (WGS) entry which is preliminary data.</text>
</comment>
<keyword evidence="3" id="KW-1185">Reference proteome</keyword>